<proteinExistence type="predicted"/>
<dbReference type="VEuPathDB" id="TriTrypDB:BSAL_58305"/>
<protein>
    <submittedName>
        <fullName evidence="10">Calcium-binding protein, putative</fullName>
    </submittedName>
</protein>
<keyword evidence="11" id="KW-1185">Reference proteome</keyword>
<organism evidence="10 11">
    <name type="scientific">Bodo saltans</name>
    <name type="common">Flagellated protozoan</name>
    <dbReference type="NCBI Taxonomy" id="75058"/>
    <lineage>
        <taxon>Eukaryota</taxon>
        <taxon>Discoba</taxon>
        <taxon>Euglenozoa</taxon>
        <taxon>Kinetoplastea</taxon>
        <taxon>Metakinetoplastina</taxon>
        <taxon>Eubodonida</taxon>
        <taxon>Bodonidae</taxon>
        <taxon>Bodo</taxon>
    </lineage>
</organism>
<reference evidence="11" key="1">
    <citation type="submission" date="2015-09" db="EMBL/GenBank/DDBJ databases">
        <authorList>
            <consortium name="Pathogen Informatics"/>
        </authorList>
    </citation>
    <scope>NUCLEOTIDE SEQUENCE [LARGE SCALE GENOMIC DNA]</scope>
    <source>
        <strain evidence="11">Lake Konstanz</strain>
    </source>
</reference>
<dbReference type="OMA" id="VRTEVWK"/>
<dbReference type="GO" id="GO:0005758">
    <property type="term" value="C:mitochondrial intermembrane space"/>
    <property type="evidence" value="ECO:0007669"/>
    <property type="project" value="UniProtKB-SubCell"/>
</dbReference>
<evidence type="ECO:0000256" key="8">
    <source>
        <dbReference type="ARBA" id="ARBA00023136"/>
    </source>
</evidence>
<dbReference type="PANTHER" id="PTHR12294">
    <property type="entry name" value="EF HAND DOMAIN FAMILY A1,A2-RELATED"/>
    <property type="match status" value="1"/>
</dbReference>
<dbReference type="Pfam" id="PF13833">
    <property type="entry name" value="EF-hand_8"/>
    <property type="match status" value="2"/>
</dbReference>
<dbReference type="GO" id="GO:0005509">
    <property type="term" value="F:calcium ion binding"/>
    <property type="evidence" value="ECO:0007669"/>
    <property type="project" value="InterPro"/>
</dbReference>
<dbReference type="EMBL" id="CYKH01000230">
    <property type="protein sequence ID" value="CUF02763.1"/>
    <property type="molecule type" value="Genomic_DNA"/>
</dbReference>
<dbReference type="PANTHER" id="PTHR12294:SF14">
    <property type="entry name" value="EF-HAND DOMAIN-CONTAINING PROTEIN"/>
    <property type="match status" value="1"/>
</dbReference>
<evidence type="ECO:0000256" key="3">
    <source>
        <dbReference type="ARBA" id="ARBA00022737"/>
    </source>
</evidence>
<evidence type="ECO:0000256" key="7">
    <source>
        <dbReference type="ARBA" id="ARBA00023128"/>
    </source>
</evidence>
<evidence type="ECO:0000313" key="10">
    <source>
        <dbReference type="EMBL" id="CUF02763.1"/>
    </source>
</evidence>
<dbReference type="AlphaFoldDB" id="A0A0S4IPF8"/>
<dbReference type="GO" id="GO:0036444">
    <property type="term" value="P:calcium import into the mitochondrion"/>
    <property type="evidence" value="ECO:0007669"/>
    <property type="project" value="TreeGrafter"/>
</dbReference>
<dbReference type="InterPro" id="IPR039800">
    <property type="entry name" value="MICU1/2/3"/>
</dbReference>
<dbReference type="Gene3D" id="1.10.238.10">
    <property type="entry name" value="EF-hand"/>
    <property type="match status" value="3"/>
</dbReference>
<evidence type="ECO:0000256" key="4">
    <source>
        <dbReference type="ARBA" id="ARBA00022792"/>
    </source>
</evidence>
<feature type="domain" description="EF-hand" evidence="9">
    <location>
        <begin position="120"/>
        <end position="155"/>
    </location>
</feature>
<evidence type="ECO:0000259" key="9">
    <source>
        <dbReference type="PROSITE" id="PS50222"/>
    </source>
</evidence>
<evidence type="ECO:0000256" key="1">
    <source>
        <dbReference type="ARBA" id="ARBA00004273"/>
    </source>
</evidence>
<comment type="subcellular location">
    <subcellularLocation>
        <location evidence="1">Mitochondrion inner membrane</location>
    </subcellularLocation>
    <subcellularLocation>
        <location evidence="2">Mitochondrion intermembrane space</location>
    </subcellularLocation>
</comment>
<keyword evidence="6" id="KW-0809">Transit peptide</keyword>
<accession>A0A0S4IPF8</accession>
<dbReference type="PROSITE" id="PS00018">
    <property type="entry name" value="EF_HAND_1"/>
    <property type="match status" value="2"/>
</dbReference>
<dbReference type="InterPro" id="IPR011992">
    <property type="entry name" value="EF-hand-dom_pair"/>
</dbReference>
<dbReference type="OrthoDB" id="186625at2759"/>
<name>A0A0S4IPF8_BODSA</name>
<gene>
    <name evidence="10" type="ORF">BSAL_58305</name>
</gene>
<keyword evidence="8" id="KW-0472">Membrane</keyword>
<dbReference type="CDD" id="cd00051">
    <property type="entry name" value="EFh"/>
    <property type="match status" value="1"/>
</dbReference>
<evidence type="ECO:0000313" key="11">
    <source>
        <dbReference type="Proteomes" id="UP000051952"/>
    </source>
</evidence>
<keyword evidence="7" id="KW-0496">Mitochondrion</keyword>
<dbReference type="SMART" id="SM00054">
    <property type="entry name" value="EFh"/>
    <property type="match status" value="4"/>
</dbReference>
<sequence>MFISASRSSSWRRPQHTIYAQFAQRTWSRVAPQPTYFTRRGMMLAASGVVAGMVAAPTMFVCCRPLDTPDYLLPYYLRNNKSRFSRYASIRKKNGNRYMTAEDFVCALLATKETTLEDPRAAEDLAALFAATDANQDGKLSFSEFNFLMTLLTTKPKDFEVAFVMFDEENKSALTLPQFTRAVTALSDDDGKSMRSLAGGGILTKLFGTNGQRACSYKEFRQVVEQLQLEVWKAEFLQFDKKRRGVITAEQFGQLIAGQMLGSHLPFFIVENLRRLKGSESGTVPFSSWVSFHKIMRHADDIGEAIELYTASGAPLKKRDFVRAMTAKGLTALSDAEVTLVYALFDKNGDGSLEYDEFISIMKEKISYHTREKEREKVDLFSRTINCIAEVVDSQ</sequence>
<keyword evidence="3" id="KW-0677">Repeat</keyword>
<dbReference type="InterPro" id="IPR018247">
    <property type="entry name" value="EF_Hand_1_Ca_BS"/>
</dbReference>
<dbReference type="PROSITE" id="PS50222">
    <property type="entry name" value="EF_HAND_2"/>
    <property type="match status" value="3"/>
</dbReference>
<keyword evidence="5" id="KW-0106">Calcium</keyword>
<dbReference type="Proteomes" id="UP000051952">
    <property type="component" value="Unassembled WGS sequence"/>
</dbReference>
<dbReference type="GO" id="GO:1990246">
    <property type="term" value="C:uniplex complex"/>
    <property type="evidence" value="ECO:0007669"/>
    <property type="project" value="TreeGrafter"/>
</dbReference>
<evidence type="ECO:0000256" key="2">
    <source>
        <dbReference type="ARBA" id="ARBA00004569"/>
    </source>
</evidence>
<evidence type="ECO:0000256" key="6">
    <source>
        <dbReference type="ARBA" id="ARBA00022946"/>
    </source>
</evidence>
<dbReference type="GO" id="GO:0051560">
    <property type="term" value="P:mitochondrial calcium ion homeostasis"/>
    <property type="evidence" value="ECO:0007669"/>
    <property type="project" value="TreeGrafter"/>
</dbReference>
<evidence type="ECO:0000256" key="5">
    <source>
        <dbReference type="ARBA" id="ARBA00022837"/>
    </source>
</evidence>
<feature type="domain" description="EF-hand" evidence="9">
    <location>
        <begin position="227"/>
        <end position="262"/>
    </location>
</feature>
<keyword evidence="4" id="KW-0999">Mitochondrion inner membrane</keyword>
<dbReference type="InterPro" id="IPR002048">
    <property type="entry name" value="EF_hand_dom"/>
</dbReference>
<feature type="domain" description="EF-hand" evidence="9">
    <location>
        <begin position="333"/>
        <end position="368"/>
    </location>
</feature>
<dbReference type="SUPFAM" id="SSF47473">
    <property type="entry name" value="EF-hand"/>
    <property type="match status" value="2"/>
</dbReference>